<reference evidence="3 4" key="1">
    <citation type="journal article" date="2019" name="Sci. Rep.">
        <title>A high-quality genome of Eragrostis curvula grass provides insights into Poaceae evolution and supports new strategies to enhance forage quality.</title>
        <authorList>
            <person name="Carballo J."/>
            <person name="Santos B.A.C.M."/>
            <person name="Zappacosta D."/>
            <person name="Garbus I."/>
            <person name="Selva J.P."/>
            <person name="Gallo C.A."/>
            <person name="Diaz A."/>
            <person name="Albertini E."/>
            <person name="Caccamo M."/>
            <person name="Echenique V."/>
        </authorList>
    </citation>
    <scope>NUCLEOTIDE SEQUENCE [LARGE SCALE GENOMIC DNA]</scope>
    <source>
        <strain evidence="4">cv. Victoria</strain>
        <tissue evidence="3">Leaf</tissue>
    </source>
</reference>
<dbReference type="Gene3D" id="3.30.70.330">
    <property type="match status" value="1"/>
</dbReference>
<dbReference type="SUPFAM" id="SSF54928">
    <property type="entry name" value="RNA-binding domain, RBD"/>
    <property type="match status" value="1"/>
</dbReference>
<feature type="domain" description="RRM" evidence="2">
    <location>
        <begin position="397"/>
        <end position="476"/>
    </location>
</feature>
<sequence>MDTPGPGSLDAASSPPWADLLPDLLREISSRVGTAANYVRFHAVCWSWRDTIPPLDRRPALLPWILSPRDATGHRYARCIFSSNKIRVRDRRWVTSPDDGTAMYWLQTASWTESARSGVDPVTGSAAAIAIPRYPDKVQRWEERAVGVSCADGTIALFAVGRGDRLRCGHGFDAALRRPAGDAGWTLGQRNGMDVPDLQWWRRCPSLTYRHRKMILSYLNRWRIVSPENPAADDDQQWRKMPREPRKELSGGYLVETRGELLWVFVHLDVEFYRRYNRRYPVSLNNDLASALSVSVFVLHEEGSGVPRWVKRDGQSLADRILFLSGEELCLGRCQSWHELWWKPERSRVFKYSFSDAKSEFVAKLPNRWNRRNPFMWVSPRPAIATKQEMRSRAAHFRMYVGNLPGNVDSDRLWQFFSNHGKVADVRIMYHTKTKSSQGFGFVTMMPAKDDEPADIIAKLHGKSLDGRPLQVKLAD</sequence>
<dbReference type="AlphaFoldDB" id="A0A5J9UTC5"/>
<gene>
    <name evidence="3" type="ORF">EJB05_28920</name>
</gene>
<organism evidence="3 4">
    <name type="scientific">Eragrostis curvula</name>
    <name type="common">weeping love grass</name>
    <dbReference type="NCBI Taxonomy" id="38414"/>
    <lineage>
        <taxon>Eukaryota</taxon>
        <taxon>Viridiplantae</taxon>
        <taxon>Streptophyta</taxon>
        <taxon>Embryophyta</taxon>
        <taxon>Tracheophyta</taxon>
        <taxon>Spermatophyta</taxon>
        <taxon>Magnoliopsida</taxon>
        <taxon>Liliopsida</taxon>
        <taxon>Poales</taxon>
        <taxon>Poaceae</taxon>
        <taxon>PACMAD clade</taxon>
        <taxon>Chloridoideae</taxon>
        <taxon>Eragrostideae</taxon>
        <taxon>Eragrostidinae</taxon>
        <taxon>Eragrostis</taxon>
    </lineage>
</organism>
<feature type="non-terminal residue" evidence="3">
    <location>
        <position position="1"/>
    </location>
</feature>
<evidence type="ECO:0000259" key="2">
    <source>
        <dbReference type="PROSITE" id="PS50102"/>
    </source>
</evidence>
<dbReference type="EMBL" id="RWGY01000013">
    <property type="protein sequence ID" value="TVU26377.1"/>
    <property type="molecule type" value="Genomic_DNA"/>
</dbReference>
<name>A0A5J9UTC5_9POAL</name>
<dbReference type="OrthoDB" id="694843at2759"/>
<dbReference type="InterPro" id="IPR000504">
    <property type="entry name" value="RRM_dom"/>
</dbReference>
<comment type="caution">
    <text evidence="3">The sequence shown here is derived from an EMBL/GenBank/DDBJ whole genome shotgun (WGS) entry which is preliminary data.</text>
</comment>
<accession>A0A5J9UTC5</accession>
<dbReference type="SMART" id="SM00360">
    <property type="entry name" value="RRM"/>
    <property type="match status" value="1"/>
</dbReference>
<dbReference type="Pfam" id="PF00076">
    <property type="entry name" value="RRM_1"/>
    <property type="match status" value="1"/>
</dbReference>
<keyword evidence="4" id="KW-1185">Reference proteome</keyword>
<keyword evidence="1" id="KW-0694">RNA-binding</keyword>
<protein>
    <recommendedName>
        <fullName evidence="2">RRM domain-containing protein</fullName>
    </recommendedName>
</protein>
<dbReference type="InterPro" id="IPR035979">
    <property type="entry name" value="RBD_domain_sf"/>
</dbReference>
<dbReference type="PANTHER" id="PTHR33110:SF134">
    <property type="entry name" value="OS09G0565350 PROTEIN"/>
    <property type="match status" value="1"/>
</dbReference>
<dbReference type="InterPro" id="IPR012677">
    <property type="entry name" value="Nucleotide-bd_a/b_plait_sf"/>
</dbReference>
<evidence type="ECO:0000313" key="3">
    <source>
        <dbReference type="EMBL" id="TVU26377.1"/>
    </source>
</evidence>
<dbReference type="PROSITE" id="PS50102">
    <property type="entry name" value="RRM"/>
    <property type="match status" value="1"/>
</dbReference>
<dbReference type="PANTHER" id="PTHR33110">
    <property type="entry name" value="F-BOX/KELCH-REPEAT PROTEIN-RELATED"/>
    <property type="match status" value="1"/>
</dbReference>
<proteinExistence type="predicted"/>
<evidence type="ECO:0000313" key="4">
    <source>
        <dbReference type="Proteomes" id="UP000324897"/>
    </source>
</evidence>
<evidence type="ECO:0000256" key="1">
    <source>
        <dbReference type="PROSITE-ProRule" id="PRU00176"/>
    </source>
</evidence>
<dbReference type="GO" id="GO:0003723">
    <property type="term" value="F:RNA binding"/>
    <property type="evidence" value="ECO:0007669"/>
    <property type="project" value="UniProtKB-UniRule"/>
</dbReference>
<dbReference type="Proteomes" id="UP000324897">
    <property type="component" value="Chromosome 2"/>
</dbReference>
<dbReference type="Gramene" id="TVU26377">
    <property type="protein sequence ID" value="TVU26377"/>
    <property type="gene ID" value="EJB05_28920"/>
</dbReference>